<dbReference type="InterPro" id="IPR047640">
    <property type="entry name" value="RpiR-like"/>
</dbReference>
<keyword evidence="3" id="KW-0804">Transcription</keyword>
<comment type="caution">
    <text evidence="6">The sequence shown here is derived from an EMBL/GenBank/DDBJ whole genome shotgun (WGS) entry which is preliminary data.</text>
</comment>
<dbReference type="InterPro" id="IPR001347">
    <property type="entry name" value="SIS_dom"/>
</dbReference>
<sequence>MGADSVPQDYEDLIRIIHDKYDGMSKAYQNIAVYLTQNPNDVAVMSLNAIAETCGIHASSFVRFAQMLGYKGFKEVQAVFQRRLSTAAPGFQARIKVLETELSDRENVGGWGFLHDLVLRDIDALQELLNQTSGETIEKAVDLMEKADTIYLVGQLRSAPIVDLTRYILTMLGKRTVLLDASGGLATHVAGTMRPTDLLFAVSFRFYATEVVNIVEQAAARGLPIVAITDSTLSPLAKNATVLFAVPEHQYTFSRSLAAPMCLAQSLTVALAARLQKAAVPRIPIVTQP</sequence>
<keyword evidence="6" id="KW-0413">Isomerase</keyword>
<dbReference type="SUPFAM" id="SSF46689">
    <property type="entry name" value="Homeodomain-like"/>
    <property type="match status" value="1"/>
</dbReference>
<dbReference type="Gene3D" id="1.10.10.10">
    <property type="entry name" value="Winged helix-like DNA-binding domain superfamily/Winged helix DNA-binding domain"/>
    <property type="match status" value="1"/>
</dbReference>
<dbReference type="InterPro" id="IPR036388">
    <property type="entry name" value="WH-like_DNA-bd_sf"/>
</dbReference>
<dbReference type="Pfam" id="PF01418">
    <property type="entry name" value="HTH_6"/>
    <property type="match status" value="1"/>
</dbReference>
<name>A0ABQ6CN28_9HYPH</name>
<dbReference type="Gene3D" id="3.40.50.10490">
    <property type="entry name" value="Glucose-6-phosphate isomerase like protein, domain 1"/>
    <property type="match status" value="1"/>
</dbReference>
<dbReference type="RefSeq" id="WP_284314192.1">
    <property type="nucleotide sequence ID" value="NZ_BSPC01000044.1"/>
</dbReference>
<dbReference type="PROSITE" id="PS51071">
    <property type="entry name" value="HTH_RPIR"/>
    <property type="match status" value="1"/>
</dbReference>
<dbReference type="EMBL" id="BSPC01000044">
    <property type="protein sequence ID" value="GLS21139.1"/>
    <property type="molecule type" value="Genomic_DNA"/>
</dbReference>
<keyword evidence="2" id="KW-0238">DNA-binding</keyword>
<evidence type="ECO:0000259" key="5">
    <source>
        <dbReference type="PROSITE" id="PS51464"/>
    </source>
</evidence>
<dbReference type="PANTHER" id="PTHR30514:SF20">
    <property type="entry name" value="TRANSCRIPTIONAL REGULATOR"/>
    <property type="match status" value="1"/>
</dbReference>
<dbReference type="InterPro" id="IPR035472">
    <property type="entry name" value="RpiR-like_SIS"/>
</dbReference>
<accession>A0ABQ6CN28</accession>
<evidence type="ECO:0000256" key="3">
    <source>
        <dbReference type="ARBA" id="ARBA00023163"/>
    </source>
</evidence>
<feature type="domain" description="HTH rpiR-type" evidence="4">
    <location>
        <begin position="11"/>
        <end position="87"/>
    </location>
</feature>
<feature type="domain" description="SIS" evidence="5">
    <location>
        <begin position="140"/>
        <end position="284"/>
    </location>
</feature>
<evidence type="ECO:0000313" key="6">
    <source>
        <dbReference type="EMBL" id="GLS21139.1"/>
    </source>
</evidence>
<dbReference type="PANTHER" id="PTHR30514">
    <property type="entry name" value="GLUCOKINASE"/>
    <property type="match status" value="1"/>
</dbReference>
<dbReference type="CDD" id="cd05013">
    <property type="entry name" value="SIS_RpiR"/>
    <property type="match status" value="1"/>
</dbReference>
<evidence type="ECO:0000313" key="7">
    <source>
        <dbReference type="Proteomes" id="UP001156882"/>
    </source>
</evidence>
<dbReference type="PROSITE" id="PS51464">
    <property type="entry name" value="SIS"/>
    <property type="match status" value="1"/>
</dbReference>
<dbReference type="Proteomes" id="UP001156882">
    <property type="component" value="Unassembled WGS sequence"/>
</dbReference>
<evidence type="ECO:0000259" key="4">
    <source>
        <dbReference type="PROSITE" id="PS51071"/>
    </source>
</evidence>
<evidence type="ECO:0000256" key="1">
    <source>
        <dbReference type="ARBA" id="ARBA00023015"/>
    </source>
</evidence>
<dbReference type="SUPFAM" id="SSF53697">
    <property type="entry name" value="SIS domain"/>
    <property type="match status" value="1"/>
</dbReference>
<reference evidence="7" key="1">
    <citation type="journal article" date="2019" name="Int. J. Syst. Evol. Microbiol.">
        <title>The Global Catalogue of Microorganisms (GCM) 10K type strain sequencing project: providing services to taxonomists for standard genome sequencing and annotation.</title>
        <authorList>
            <consortium name="The Broad Institute Genomics Platform"/>
            <consortium name="The Broad Institute Genome Sequencing Center for Infectious Disease"/>
            <person name="Wu L."/>
            <person name="Ma J."/>
        </authorList>
    </citation>
    <scope>NUCLEOTIDE SEQUENCE [LARGE SCALE GENOMIC DNA]</scope>
    <source>
        <strain evidence="7">NBRC 101365</strain>
    </source>
</reference>
<dbReference type="InterPro" id="IPR009057">
    <property type="entry name" value="Homeodomain-like_sf"/>
</dbReference>
<dbReference type="GO" id="GO:0016853">
    <property type="term" value="F:isomerase activity"/>
    <property type="evidence" value="ECO:0007669"/>
    <property type="project" value="UniProtKB-KW"/>
</dbReference>
<protein>
    <submittedName>
        <fullName evidence="6">Sugar isomerase</fullName>
    </submittedName>
</protein>
<evidence type="ECO:0000256" key="2">
    <source>
        <dbReference type="ARBA" id="ARBA00023125"/>
    </source>
</evidence>
<organism evidence="6 7">
    <name type="scientific">Labrys miyagiensis</name>
    <dbReference type="NCBI Taxonomy" id="346912"/>
    <lineage>
        <taxon>Bacteria</taxon>
        <taxon>Pseudomonadati</taxon>
        <taxon>Pseudomonadota</taxon>
        <taxon>Alphaproteobacteria</taxon>
        <taxon>Hyphomicrobiales</taxon>
        <taxon>Xanthobacteraceae</taxon>
        <taxon>Labrys</taxon>
    </lineage>
</organism>
<gene>
    <name evidence="6" type="ORF">GCM10007874_41560</name>
</gene>
<dbReference type="InterPro" id="IPR046348">
    <property type="entry name" value="SIS_dom_sf"/>
</dbReference>
<dbReference type="Pfam" id="PF01380">
    <property type="entry name" value="SIS"/>
    <property type="match status" value="1"/>
</dbReference>
<proteinExistence type="predicted"/>
<dbReference type="InterPro" id="IPR000281">
    <property type="entry name" value="HTH_RpiR"/>
</dbReference>
<keyword evidence="1" id="KW-0805">Transcription regulation</keyword>
<keyword evidence="7" id="KW-1185">Reference proteome</keyword>